<evidence type="ECO:0000256" key="1">
    <source>
        <dbReference type="SAM" id="MobiDB-lite"/>
    </source>
</evidence>
<organism evidence="2 3">
    <name type="scientific">Streptomyces rameus</name>
    <dbReference type="NCBI Taxonomy" id="68261"/>
    <lineage>
        <taxon>Bacteria</taxon>
        <taxon>Bacillati</taxon>
        <taxon>Actinomycetota</taxon>
        <taxon>Actinomycetes</taxon>
        <taxon>Kitasatosporales</taxon>
        <taxon>Streptomycetaceae</taxon>
        <taxon>Streptomyces</taxon>
    </lineage>
</organism>
<gene>
    <name evidence="2" type="ORF">GCM10010521_09490</name>
</gene>
<evidence type="ECO:0000313" key="2">
    <source>
        <dbReference type="EMBL" id="GAA3124821.1"/>
    </source>
</evidence>
<accession>A0ABP6MSY7</accession>
<keyword evidence="3" id="KW-1185">Reference proteome</keyword>
<dbReference type="Proteomes" id="UP001500893">
    <property type="component" value="Unassembled WGS sequence"/>
</dbReference>
<reference evidence="3" key="1">
    <citation type="journal article" date="2019" name="Int. J. Syst. Evol. Microbiol.">
        <title>The Global Catalogue of Microorganisms (GCM) 10K type strain sequencing project: providing services to taxonomists for standard genome sequencing and annotation.</title>
        <authorList>
            <consortium name="The Broad Institute Genomics Platform"/>
            <consortium name="The Broad Institute Genome Sequencing Center for Infectious Disease"/>
            <person name="Wu L."/>
            <person name="Ma J."/>
        </authorList>
    </citation>
    <scope>NUCLEOTIDE SEQUENCE [LARGE SCALE GENOMIC DNA]</scope>
    <source>
        <strain evidence="3">JCM 11574</strain>
    </source>
</reference>
<dbReference type="EMBL" id="BAAAVM010000011">
    <property type="protein sequence ID" value="GAA3124821.1"/>
    <property type="molecule type" value="Genomic_DNA"/>
</dbReference>
<proteinExistence type="predicted"/>
<comment type="caution">
    <text evidence="2">The sequence shown here is derived from an EMBL/GenBank/DDBJ whole genome shotgun (WGS) entry which is preliminary data.</text>
</comment>
<evidence type="ECO:0000313" key="3">
    <source>
        <dbReference type="Proteomes" id="UP001500893"/>
    </source>
</evidence>
<protein>
    <submittedName>
        <fullName evidence="2">Uncharacterized protein</fullName>
    </submittedName>
</protein>
<feature type="region of interest" description="Disordered" evidence="1">
    <location>
        <begin position="1"/>
        <end position="60"/>
    </location>
</feature>
<name>A0ABP6MSY7_9ACTN</name>
<sequence length="60" mass="6268">MDGFPAPVEDGARQSQQDQDGAGGDEQGAHALLDVPQAQVGEEGDVQQPEPAGDEQPRLK</sequence>